<feature type="transmembrane region" description="Helical" evidence="10">
    <location>
        <begin position="129"/>
        <end position="147"/>
    </location>
</feature>
<dbReference type="Pfam" id="PF02653">
    <property type="entry name" value="BPD_transp_2"/>
    <property type="match status" value="1"/>
</dbReference>
<keyword evidence="6" id="KW-0067">ATP-binding</keyword>
<dbReference type="SMART" id="SM00382">
    <property type="entry name" value="AAA"/>
    <property type="match status" value="1"/>
</dbReference>
<accession>A0A2W5PP09</accession>
<dbReference type="InterPro" id="IPR017871">
    <property type="entry name" value="ABC_transporter-like_CS"/>
</dbReference>
<evidence type="ECO:0000256" key="10">
    <source>
        <dbReference type="SAM" id="Phobius"/>
    </source>
</evidence>
<dbReference type="CDD" id="cd06581">
    <property type="entry name" value="TM_PBP1_LivM_like"/>
    <property type="match status" value="1"/>
</dbReference>
<feature type="transmembrane region" description="Helical" evidence="10">
    <location>
        <begin position="224"/>
        <end position="245"/>
    </location>
</feature>
<dbReference type="InterPro" id="IPR043428">
    <property type="entry name" value="LivM-like"/>
</dbReference>
<feature type="transmembrane region" description="Helical" evidence="10">
    <location>
        <begin position="78"/>
        <end position="97"/>
    </location>
</feature>
<organism evidence="12 13">
    <name type="scientific">Rhodovulum sulfidophilum</name>
    <name type="common">Rhodobacter sulfidophilus</name>
    <dbReference type="NCBI Taxonomy" id="35806"/>
    <lineage>
        <taxon>Bacteria</taxon>
        <taxon>Pseudomonadati</taxon>
        <taxon>Pseudomonadota</taxon>
        <taxon>Alphaproteobacteria</taxon>
        <taxon>Rhodobacterales</taxon>
        <taxon>Paracoccaceae</taxon>
        <taxon>Rhodovulum</taxon>
    </lineage>
</organism>
<gene>
    <name evidence="12" type="ORF">DI556_20275</name>
</gene>
<reference evidence="12 13" key="1">
    <citation type="submission" date="2017-08" db="EMBL/GenBank/DDBJ databases">
        <title>Infants hospitalized years apart are colonized by the same room-sourced microbial strains.</title>
        <authorList>
            <person name="Brooks B."/>
            <person name="Olm M.R."/>
            <person name="Firek B.A."/>
            <person name="Baker R."/>
            <person name="Thomas B.C."/>
            <person name="Morowitz M.J."/>
            <person name="Banfield J.F."/>
        </authorList>
    </citation>
    <scope>NUCLEOTIDE SEQUENCE [LARGE SCALE GENOMIC DNA]</scope>
    <source>
        <strain evidence="12">S2_005_002_R2_34</strain>
    </source>
</reference>
<dbReference type="PROSITE" id="PS50893">
    <property type="entry name" value="ABC_TRANSPORTER_2"/>
    <property type="match status" value="1"/>
</dbReference>
<evidence type="ECO:0000313" key="12">
    <source>
        <dbReference type="EMBL" id="PZQ46437.1"/>
    </source>
</evidence>
<dbReference type="PROSITE" id="PS00211">
    <property type="entry name" value="ABC_TRANSPORTER_1"/>
    <property type="match status" value="1"/>
</dbReference>
<keyword evidence="4 10" id="KW-0812">Transmembrane</keyword>
<proteinExistence type="predicted"/>
<comment type="caution">
    <text evidence="12">The sequence shown here is derived from an EMBL/GenBank/DDBJ whole genome shotgun (WGS) entry which is preliminary data.</text>
</comment>
<evidence type="ECO:0000256" key="3">
    <source>
        <dbReference type="ARBA" id="ARBA00022475"/>
    </source>
</evidence>
<dbReference type="SUPFAM" id="SSF52540">
    <property type="entry name" value="P-loop containing nucleoside triphosphate hydrolases"/>
    <property type="match status" value="1"/>
</dbReference>
<dbReference type="GO" id="GO:0005886">
    <property type="term" value="C:plasma membrane"/>
    <property type="evidence" value="ECO:0007669"/>
    <property type="project" value="UniProtKB-SubCell"/>
</dbReference>
<dbReference type="PANTHER" id="PTHR45772">
    <property type="entry name" value="CONSERVED COMPONENT OF ABC TRANSPORTER FOR NATURAL AMINO ACIDS-RELATED"/>
    <property type="match status" value="1"/>
</dbReference>
<dbReference type="PANTHER" id="PTHR45772:SF2">
    <property type="entry name" value="ABC TRANSPORTER ATP-BINDING PROTEIN"/>
    <property type="match status" value="1"/>
</dbReference>
<evidence type="ECO:0000256" key="8">
    <source>
        <dbReference type="ARBA" id="ARBA00023136"/>
    </source>
</evidence>
<sequence>MQSVATIAETAQPRGRAGGFSSDRRQLWIGVALILATGLLPSLLGNSYWEHTFQLVNVYIAVAILQSFLFVDAGQKSFGQGAILGLGAYGFAIASGLHGLPLLIGALVGIGAASLGGLIFALPALRVQGFHLGFVTMSAAIVFPQLLNQFDGLTRGINGISMTLPGLAAKPLPGLSWLTLLLTLVPIAGLFLHYRMRGSRLGRRMRVAAESPEAARSLGIVPGLMRALAFLLTAALAGLCGVLYVPAVGFISPQGFLLDLSFVFFFAVVVGGRGQLLGPIVGIWIIFILPSVFLVQLVEYKPLVYGLITLATVLLFPDGVVGAFEARRRRARRGGGEGAFRLEAVNEALAAIPPAPRPAPDAPPILSLSGATKRFGKVVAVEGIDFELRPGEIHGLVGANGSGKTSLLNVLSGFNRLNEGRYRLGGRDVTRRSAPAIARMGVARTFQNPRIFPFFSTWNNIRVGIDARHAPLDPSMRALADRFAETMADDSPTLLSHGQRRLLEVVRVIMKDSDVVLFDEPAAGLSPREREGFGTLVRHLSRTLGKAVVLVEHDLDLVWDIADRITVLETGRVVASGAPADIVREPAVRALFVGGSDA</sequence>
<dbReference type="InterPro" id="IPR003439">
    <property type="entry name" value="ABC_transporter-like_ATP-bd"/>
</dbReference>
<evidence type="ECO:0000256" key="1">
    <source>
        <dbReference type="ARBA" id="ARBA00004651"/>
    </source>
</evidence>
<dbReference type="Gene3D" id="3.40.50.300">
    <property type="entry name" value="P-loop containing nucleotide triphosphate hydrolases"/>
    <property type="match status" value="1"/>
</dbReference>
<keyword evidence="3" id="KW-1003">Cell membrane</keyword>
<evidence type="ECO:0000256" key="2">
    <source>
        <dbReference type="ARBA" id="ARBA00022448"/>
    </source>
</evidence>
<protein>
    <submittedName>
        <fullName evidence="12">ABC transporter</fullName>
    </submittedName>
</protein>
<dbReference type="InterPro" id="IPR003593">
    <property type="entry name" value="AAA+_ATPase"/>
</dbReference>
<feature type="transmembrane region" description="Helical" evidence="10">
    <location>
        <begin position="251"/>
        <end position="269"/>
    </location>
</feature>
<comment type="subcellular location">
    <subcellularLocation>
        <location evidence="1">Cell membrane</location>
        <topology evidence="1">Multi-pass membrane protein</topology>
    </subcellularLocation>
</comment>
<keyword evidence="7 10" id="KW-1133">Transmembrane helix</keyword>
<dbReference type="InterPro" id="IPR051120">
    <property type="entry name" value="ABC_AA/LPS_Transport"/>
</dbReference>
<evidence type="ECO:0000256" key="9">
    <source>
        <dbReference type="SAM" id="MobiDB-lite"/>
    </source>
</evidence>
<feature type="region of interest" description="Disordered" evidence="9">
    <location>
        <begin position="1"/>
        <end position="20"/>
    </location>
</feature>
<feature type="transmembrane region" description="Helical" evidence="10">
    <location>
        <begin position="51"/>
        <end position="71"/>
    </location>
</feature>
<name>A0A2W5PP09_RHOSU</name>
<feature type="transmembrane region" description="Helical" evidence="10">
    <location>
        <begin position="303"/>
        <end position="324"/>
    </location>
</feature>
<dbReference type="AlphaFoldDB" id="A0A2W5PP09"/>
<dbReference type="InterPro" id="IPR001851">
    <property type="entry name" value="ABC_transp_permease"/>
</dbReference>
<feature type="transmembrane region" description="Helical" evidence="10">
    <location>
        <begin position="276"/>
        <end position="297"/>
    </location>
</feature>
<keyword evidence="2" id="KW-0813">Transport</keyword>
<evidence type="ECO:0000256" key="7">
    <source>
        <dbReference type="ARBA" id="ARBA00022989"/>
    </source>
</evidence>
<feature type="transmembrane region" description="Helical" evidence="10">
    <location>
        <begin position="27"/>
        <end position="45"/>
    </location>
</feature>
<feature type="domain" description="ABC transporter" evidence="11">
    <location>
        <begin position="366"/>
        <end position="595"/>
    </location>
</feature>
<evidence type="ECO:0000256" key="4">
    <source>
        <dbReference type="ARBA" id="ARBA00022692"/>
    </source>
</evidence>
<dbReference type="Pfam" id="PF00005">
    <property type="entry name" value="ABC_tran"/>
    <property type="match status" value="1"/>
</dbReference>
<evidence type="ECO:0000259" key="11">
    <source>
        <dbReference type="PROSITE" id="PS50893"/>
    </source>
</evidence>
<dbReference type="EMBL" id="QFPW01000025">
    <property type="protein sequence ID" value="PZQ46437.1"/>
    <property type="molecule type" value="Genomic_DNA"/>
</dbReference>
<dbReference type="GO" id="GO:0016887">
    <property type="term" value="F:ATP hydrolysis activity"/>
    <property type="evidence" value="ECO:0007669"/>
    <property type="project" value="InterPro"/>
</dbReference>
<dbReference type="Proteomes" id="UP000249185">
    <property type="component" value="Unassembled WGS sequence"/>
</dbReference>
<evidence type="ECO:0000256" key="5">
    <source>
        <dbReference type="ARBA" id="ARBA00022741"/>
    </source>
</evidence>
<evidence type="ECO:0000256" key="6">
    <source>
        <dbReference type="ARBA" id="ARBA00022840"/>
    </source>
</evidence>
<keyword evidence="5" id="KW-0547">Nucleotide-binding</keyword>
<dbReference type="GO" id="GO:0015658">
    <property type="term" value="F:branched-chain amino acid transmembrane transporter activity"/>
    <property type="evidence" value="ECO:0007669"/>
    <property type="project" value="InterPro"/>
</dbReference>
<feature type="transmembrane region" description="Helical" evidence="10">
    <location>
        <begin position="103"/>
        <end position="122"/>
    </location>
</feature>
<dbReference type="InterPro" id="IPR027417">
    <property type="entry name" value="P-loop_NTPase"/>
</dbReference>
<dbReference type="GO" id="GO:0005524">
    <property type="term" value="F:ATP binding"/>
    <property type="evidence" value="ECO:0007669"/>
    <property type="project" value="UniProtKB-KW"/>
</dbReference>
<feature type="transmembrane region" description="Helical" evidence="10">
    <location>
        <begin position="174"/>
        <end position="194"/>
    </location>
</feature>
<keyword evidence="8 10" id="KW-0472">Membrane</keyword>
<evidence type="ECO:0000313" key="13">
    <source>
        <dbReference type="Proteomes" id="UP000249185"/>
    </source>
</evidence>